<feature type="compositionally biased region" description="Basic and acidic residues" evidence="1">
    <location>
        <begin position="71"/>
        <end position="85"/>
    </location>
</feature>
<accession>A0A2J8IZU1</accession>
<gene>
    <name evidence="2" type="ORF">CK820_G0051723</name>
</gene>
<dbReference type="EMBL" id="NBAG03000546">
    <property type="protein sequence ID" value="PNI16034.1"/>
    <property type="molecule type" value="Genomic_DNA"/>
</dbReference>
<feature type="region of interest" description="Disordered" evidence="1">
    <location>
        <begin position="66"/>
        <end position="90"/>
    </location>
</feature>
<dbReference type="Proteomes" id="UP000236370">
    <property type="component" value="Unassembled WGS sequence"/>
</dbReference>
<name>A0A2J8IZU1_PANTR</name>
<evidence type="ECO:0000256" key="1">
    <source>
        <dbReference type="SAM" id="MobiDB-lite"/>
    </source>
</evidence>
<dbReference type="InterPro" id="IPR052593">
    <property type="entry name" value="MT-associated_AKAP9-binding"/>
</dbReference>
<proteinExistence type="predicted"/>
<organism evidence="2 3">
    <name type="scientific">Pan troglodytes</name>
    <name type="common">Chimpanzee</name>
    <dbReference type="NCBI Taxonomy" id="9598"/>
    <lineage>
        <taxon>Eukaryota</taxon>
        <taxon>Metazoa</taxon>
        <taxon>Chordata</taxon>
        <taxon>Craniata</taxon>
        <taxon>Vertebrata</taxon>
        <taxon>Euteleostomi</taxon>
        <taxon>Mammalia</taxon>
        <taxon>Eutheria</taxon>
        <taxon>Euarchontoglires</taxon>
        <taxon>Primates</taxon>
        <taxon>Haplorrhini</taxon>
        <taxon>Catarrhini</taxon>
        <taxon>Hominidae</taxon>
        <taxon>Pan</taxon>
    </lineage>
</organism>
<sequence>MSRQNCFTSESGTEERLREDTARKWLSASQEERPPQKPTLLAYPTSQKTQGELLASRTLRKCLLGSMQIPSRDDSTSSTAKEDASIPRSTLGELDTVKGLVEKELSTAKEELELMAKKERESQMELSALQSMMAVQEEEPQVQAADMESLTRNIQIKEDLIKVFQNFLKTIGNVHSSEYL</sequence>
<dbReference type="PANTHER" id="PTHR46501">
    <property type="entry name" value="MYOMEGALIN"/>
    <property type="match status" value="1"/>
</dbReference>
<reference evidence="2 3" key="1">
    <citation type="submission" date="2017-12" db="EMBL/GenBank/DDBJ databases">
        <title>High-resolution comparative analysis of great ape genomes.</title>
        <authorList>
            <person name="Pollen A."/>
            <person name="Hastie A."/>
            <person name="Hormozdiari F."/>
            <person name="Dougherty M."/>
            <person name="Liu R."/>
            <person name="Chaisson M."/>
            <person name="Hoppe E."/>
            <person name="Hill C."/>
            <person name="Pang A."/>
            <person name="Hillier L."/>
            <person name="Baker C."/>
            <person name="Armstrong J."/>
            <person name="Shendure J."/>
            <person name="Paten B."/>
            <person name="Wilson R."/>
            <person name="Chao H."/>
            <person name="Schneider V."/>
            <person name="Ventura M."/>
            <person name="Kronenberg Z."/>
            <person name="Murali S."/>
            <person name="Gordon D."/>
            <person name="Cantsilieris S."/>
            <person name="Munson K."/>
            <person name="Nelson B."/>
            <person name="Raja A."/>
            <person name="Underwood J."/>
            <person name="Diekhans M."/>
            <person name="Fiddes I."/>
            <person name="Haussler D."/>
            <person name="Eichler E."/>
        </authorList>
    </citation>
    <scope>NUCLEOTIDE SEQUENCE [LARGE SCALE GENOMIC DNA]</scope>
    <source>
        <strain evidence="2">Yerkes chimp pedigree #C0471</strain>
    </source>
</reference>
<evidence type="ECO:0000313" key="2">
    <source>
        <dbReference type="EMBL" id="PNI16034.1"/>
    </source>
</evidence>
<feature type="compositionally biased region" description="Basic and acidic residues" evidence="1">
    <location>
        <begin position="13"/>
        <end position="23"/>
    </location>
</feature>
<evidence type="ECO:0000313" key="3">
    <source>
        <dbReference type="Proteomes" id="UP000236370"/>
    </source>
</evidence>
<feature type="region of interest" description="Disordered" evidence="1">
    <location>
        <begin position="1"/>
        <end position="51"/>
    </location>
</feature>
<comment type="caution">
    <text evidence="2">The sequence shown here is derived from an EMBL/GenBank/DDBJ whole genome shotgun (WGS) entry which is preliminary data.</text>
</comment>
<dbReference type="AlphaFoldDB" id="A0A2J8IZU1"/>
<protein>
    <submittedName>
        <fullName evidence="2">Uncharacterized protein</fullName>
    </submittedName>
</protein>
<feature type="compositionally biased region" description="Polar residues" evidence="1">
    <location>
        <begin position="1"/>
        <end position="11"/>
    </location>
</feature>
<dbReference type="PANTHER" id="PTHR46501:SF2">
    <property type="entry name" value="MYOMEGALIN"/>
    <property type="match status" value="1"/>
</dbReference>